<protein>
    <recommendedName>
        <fullName evidence="1">Helix-turn-helix domain-containing protein</fullName>
    </recommendedName>
</protein>
<keyword evidence="2" id="KW-1185">Reference proteome</keyword>
<organism evidence="2 3">
    <name type="scientific">Trichobilharzia regenti</name>
    <name type="common">Nasal bird schistosome</name>
    <dbReference type="NCBI Taxonomy" id="157069"/>
    <lineage>
        <taxon>Eukaryota</taxon>
        <taxon>Metazoa</taxon>
        <taxon>Spiralia</taxon>
        <taxon>Lophotrochozoa</taxon>
        <taxon>Platyhelminthes</taxon>
        <taxon>Trematoda</taxon>
        <taxon>Digenea</taxon>
        <taxon>Strigeidida</taxon>
        <taxon>Schistosomatoidea</taxon>
        <taxon>Schistosomatidae</taxon>
        <taxon>Trichobilharzia</taxon>
    </lineage>
</organism>
<reference evidence="3" key="2">
    <citation type="submission" date="2023-11" db="UniProtKB">
        <authorList>
            <consortium name="WormBaseParasite"/>
        </authorList>
    </citation>
    <scope>IDENTIFICATION</scope>
</reference>
<dbReference type="PANTHER" id="PTHR21301:SF10">
    <property type="entry name" value="REVERSE TRANSCRIPTASE DOMAIN-CONTAINING PROTEIN"/>
    <property type="match status" value="1"/>
</dbReference>
<name>A0AA85JHG5_TRIRE</name>
<evidence type="ECO:0000313" key="3">
    <source>
        <dbReference type="WBParaSite" id="TREG1_24950.1"/>
    </source>
</evidence>
<evidence type="ECO:0000259" key="1">
    <source>
        <dbReference type="Pfam" id="PF26215"/>
    </source>
</evidence>
<feature type="domain" description="Helix-turn-helix" evidence="1">
    <location>
        <begin position="61"/>
        <end position="119"/>
    </location>
</feature>
<dbReference type="Pfam" id="PF26215">
    <property type="entry name" value="HTH_animal"/>
    <property type="match status" value="1"/>
</dbReference>
<dbReference type="WBParaSite" id="TREG1_24950.1">
    <property type="protein sequence ID" value="TREG1_24950.1"/>
    <property type="gene ID" value="TREG1_24950"/>
</dbReference>
<dbReference type="AlphaFoldDB" id="A0AA85JHG5"/>
<proteinExistence type="predicted"/>
<sequence length="198" mass="22889">MKNEKEAKNILDKFNEVHHAINFTIEEEKDSSISFLDDIMTSKEVGAIRRSVYRKPTSTGQYTHFLSFVPLKYKRNLIKCLFHRAKEICSDDCFDEELTNIKWLLSENSFPENFIDENLNLNSRQLRVPRVPKKALFLQMQFLGDNISEILTQSLRNEAVKRAFPAAELLYVFKITPLLRSGVKDELPISPLSCVSTS</sequence>
<accession>A0AA85JHG5</accession>
<evidence type="ECO:0000313" key="2">
    <source>
        <dbReference type="Proteomes" id="UP000050795"/>
    </source>
</evidence>
<dbReference type="PANTHER" id="PTHR21301">
    <property type="entry name" value="REVERSE TRANSCRIPTASE"/>
    <property type="match status" value="1"/>
</dbReference>
<reference evidence="2" key="1">
    <citation type="submission" date="2022-06" db="EMBL/GenBank/DDBJ databases">
        <authorList>
            <person name="Berger JAMES D."/>
            <person name="Berger JAMES D."/>
        </authorList>
    </citation>
    <scope>NUCLEOTIDE SEQUENCE [LARGE SCALE GENOMIC DNA]</scope>
</reference>
<dbReference type="Proteomes" id="UP000050795">
    <property type="component" value="Unassembled WGS sequence"/>
</dbReference>
<dbReference type="InterPro" id="IPR058912">
    <property type="entry name" value="HTH_animal"/>
</dbReference>